<gene>
    <name evidence="2" type="ORF">EXU30_15370</name>
</gene>
<evidence type="ECO:0000313" key="3">
    <source>
        <dbReference type="Proteomes" id="UP000291106"/>
    </source>
</evidence>
<organism evidence="2 3">
    <name type="scientific">Shewanella maritima</name>
    <dbReference type="NCBI Taxonomy" id="2520507"/>
    <lineage>
        <taxon>Bacteria</taxon>
        <taxon>Pseudomonadati</taxon>
        <taxon>Pseudomonadota</taxon>
        <taxon>Gammaproteobacteria</taxon>
        <taxon>Alteromonadales</taxon>
        <taxon>Shewanellaceae</taxon>
        <taxon>Shewanella</taxon>
    </lineage>
</organism>
<accession>A0A411PK22</accession>
<evidence type="ECO:0000256" key="1">
    <source>
        <dbReference type="SAM" id="SignalP"/>
    </source>
</evidence>
<evidence type="ECO:0000313" key="2">
    <source>
        <dbReference type="EMBL" id="QBF83905.1"/>
    </source>
</evidence>
<name>A0A411PK22_9GAMM</name>
<keyword evidence="1" id="KW-0732">Signal</keyword>
<feature type="chain" id="PRO_5019463576" description="Porin" evidence="1">
    <location>
        <begin position="25"/>
        <end position="266"/>
    </location>
</feature>
<dbReference type="EMBL" id="CP036200">
    <property type="protein sequence ID" value="QBF83905.1"/>
    <property type="molecule type" value="Genomic_DNA"/>
</dbReference>
<dbReference type="Proteomes" id="UP000291106">
    <property type="component" value="Chromosome"/>
</dbReference>
<dbReference type="KEGG" id="smai:EXU30_15370"/>
<protein>
    <recommendedName>
        <fullName evidence="4">Porin</fullName>
    </recommendedName>
</protein>
<proteinExistence type="predicted"/>
<reference evidence="2 3" key="1">
    <citation type="submission" date="2019-02" db="EMBL/GenBank/DDBJ databases">
        <title>Shewanella sp. D4-2 isolated from Dokdo Island.</title>
        <authorList>
            <person name="Baek K."/>
        </authorList>
    </citation>
    <scope>NUCLEOTIDE SEQUENCE [LARGE SCALE GENOMIC DNA]</scope>
    <source>
        <strain evidence="2 3">D4-2</strain>
    </source>
</reference>
<sequence>MRYKMKKSLLALALAVGVAAPTFAEDKQPDPSDLTAVNSFAFATVDDQGKIQGMVGVAGAYSEGNNFIGLVEHGVSTKTTDNGHKAQNSRLRYFQVIDTGSAALPQAGFSVDYMKWWAATDQSISTDIVALGAIAKVTTPWEAVSIFPNLAYVTGSAESKDPSIKADIKGYQVNLFGSIALDEAGKYLVIQPQFMSVDLEPKGVQGKGEANVFKVKTGFGMPISADGLWWTELSHTYTRTDAAVKAIDFTGVDNDNKFEIGVSYYF</sequence>
<keyword evidence="3" id="KW-1185">Reference proteome</keyword>
<dbReference type="OrthoDB" id="6400666at2"/>
<evidence type="ECO:0008006" key="4">
    <source>
        <dbReference type="Google" id="ProtNLM"/>
    </source>
</evidence>
<feature type="signal peptide" evidence="1">
    <location>
        <begin position="1"/>
        <end position="24"/>
    </location>
</feature>
<dbReference type="AlphaFoldDB" id="A0A411PK22"/>